<reference evidence="4 5" key="1">
    <citation type="journal article" date="2016" name="Mol. Biol. Evol.">
        <title>Comparative Genomics of Early-Diverging Mushroom-Forming Fungi Provides Insights into the Origins of Lignocellulose Decay Capabilities.</title>
        <authorList>
            <person name="Nagy L.G."/>
            <person name="Riley R."/>
            <person name="Tritt A."/>
            <person name="Adam C."/>
            <person name="Daum C."/>
            <person name="Floudas D."/>
            <person name="Sun H."/>
            <person name="Yadav J.S."/>
            <person name="Pangilinan J."/>
            <person name="Larsson K.H."/>
            <person name="Matsuura K."/>
            <person name="Barry K."/>
            <person name="Labutti K."/>
            <person name="Kuo R."/>
            <person name="Ohm R.A."/>
            <person name="Bhattacharya S.S."/>
            <person name="Shirouzu T."/>
            <person name="Yoshinaga Y."/>
            <person name="Martin F.M."/>
            <person name="Grigoriev I.V."/>
            <person name="Hibbett D.S."/>
        </authorList>
    </citation>
    <scope>NUCLEOTIDE SEQUENCE [LARGE SCALE GENOMIC DNA]</scope>
    <source>
        <strain evidence="4 5">TUFC12733</strain>
    </source>
</reference>
<accession>A0A167G2S8</accession>
<dbReference type="InterPro" id="IPR001623">
    <property type="entry name" value="DnaJ_domain"/>
</dbReference>
<dbReference type="InterPro" id="IPR036869">
    <property type="entry name" value="J_dom_sf"/>
</dbReference>
<dbReference type="EMBL" id="KV417352">
    <property type="protein sequence ID" value="KZO90113.1"/>
    <property type="molecule type" value="Genomic_DNA"/>
</dbReference>
<dbReference type="OrthoDB" id="445556at2759"/>
<evidence type="ECO:0000259" key="3">
    <source>
        <dbReference type="PROSITE" id="PS50076"/>
    </source>
</evidence>
<dbReference type="SUPFAM" id="SSF46565">
    <property type="entry name" value="Chaperone J-domain"/>
    <property type="match status" value="1"/>
</dbReference>
<dbReference type="AlphaFoldDB" id="A0A167G2S8"/>
<feature type="transmembrane region" description="Helical" evidence="2">
    <location>
        <begin position="145"/>
        <end position="163"/>
    </location>
</feature>
<gene>
    <name evidence="4" type="ORF">CALVIDRAFT_507301</name>
</gene>
<name>A0A167G2S8_CALVF</name>
<evidence type="ECO:0000256" key="2">
    <source>
        <dbReference type="SAM" id="Phobius"/>
    </source>
</evidence>
<dbReference type="PROSITE" id="PS50076">
    <property type="entry name" value="DNAJ_2"/>
    <property type="match status" value="1"/>
</dbReference>
<evidence type="ECO:0000313" key="4">
    <source>
        <dbReference type="EMBL" id="KZO90113.1"/>
    </source>
</evidence>
<protein>
    <submittedName>
        <fullName evidence="4">DnaJ-domain-containing protein</fullName>
    </submittedName>
</protein>
<feature type="domain" description="J" evidence="3">
    <location>
        <begin position="40"/>
        <end position="116"/>
    </location>
</feature>
<keyword evidence="1" id="KW-0143">Chaperone</keyword>
<dbReference type="Pfam" id="PF00226">
    <property type="entry name" value="DnaJ"/>
    <property type="match status" value="1"/>
</dbReference>
<keyword evidence="2" id="KW-0812">Transmembrane</keyword>
<dbReference type="CDD" id="cd06257">
    <property type="entry name" value="DnaJ"/>
    <property type="match status" value="1"/>
</dbReference>
<sequence>MLRRGVCARASAHSLRSFSASAVTRAQVLDLSYPTSARPTPHEIFHLPRTASQDEIKDRYYELVRLHHPDSPACRDEPDEVRQERFKSITKAYEVLKCNRNPALLEEMRRRHSNPMHYYDYPTRRQQYAYRHPGRGSLDVGNGDVFLVVTILAIIGSVALMYSPMSASGRADRHHLSASQALAEARREGREYSMFRRGQVKKWVEEAGLEGAAADVGHGAPRPPPSSDA</sequence>
<organism evidence="4 5">
    <name type="scientific">Calocera viscosa (strain TUFC12733)</name>
    <dbReference type="NCBI Taxonomy" id="1330018"/>
    <lineage>
        <taxon>Eukaryota</taxon>
        <taxon>Fungi</taxon>
        <taxon>Dikarya</taxon>
        <taxon>Basidiomycota</taxon>
        <taxon>Agaricomycotina</taxon>
        <taxon>Dacrymycetes</taxon>
        <taxon>Dacrymycetales</taxon>
        <taxon>Dacrymycetaceae</taxon>
        <taxon>Calocera</taxon>
    </lineage>
</organism>
<evidence type="ECO:0000313" key="5">
    <source>
        <dbReference type="Proteomes" id="UP000076738"/>
    </source>
</evidence>
<dbReference type="Proteomes" id="UP000076738">
    <property type="component" value="Unassembled WGS sequence"/>
</dbReference>
<keyword evidence="2" id="KW-0472">Membrane</keyword>
<evidence type="ECO:0000256" key="1">
    <source>
        <dbReference type="ARBA" id="ARBA00023186"/>
    </source>
</evidence>
<dbReference type="InterPro" id="IPR051938">
    <property type="entry name" value="Apopto_cytoskel_mod"/>
</dbReference>
<dbReference type="SMART" id="SM00271">
    <property type="entry name" value="DnaJ"/>
    <property type="match status" value="1"/>
</dbReference>
<proteinExistence type="predicted"/>
<dbReference type="STRING" id="1330018.A0A167G2S8"/>
<dbReference type="Gene3D" id="1.10.287.110">
    <property type="entry name" value="DnaJ domain"/>
    <property type="match status" value="1"/>
</dbReference>
<dbReference type="PANTHER" id="PTHR44145:SF3">
    <property type="entry name" value="DNAJ HOMOLOG SUBFAMILY A MEMBER 3, MITOCHONDRIAL"/>
    <property type="match status" value="1"/>
</dbReference>
<keyword evidence="5" id="KW-1185">Reference proteome</keyword>
<dbReference type="PANTHER" id="PTHR44145">
    <property type="entry name" value="DNAJ HOMOLOG SUBFAMILY A MEMBER 3, MITOCHONDRIAL"/>
    <property type="match status" value="1"/>
</dbReference>
<dbReference type="PRINTS" id="PR00625">
    <property type="entry name" value="JDOMAIN"/>
</dbReference>
<keyword evidence="2" id="KW-1133">Transmembrane helix</keyword>